<reference evidence="8" key="1">
    <citation type="journal article" date="2019" name="Int. J. Syst. Evol. Microbiol.">
        <title>The Global Catalogue of Microorganisms (GCM) 10K type strain sequencing project: providing services to taxonomists for standard genome sequencing and annotation.</title>
        <authorList>
            <consortium name="The Broad Institute Genomics Platform"/>
            <consortium name="The Broad Institute Genome Sequencing Center for Infectious Disease"/>
            <person name="Wu L."/>
            <person name="Ma J."/>
        </authorList>
    </citation>
    <scope>NUCLEOTIDE SEQUENCE [LARGE SCALE GENOMIC DNA]</scope>
    <source>
        <strain evidence="8">CGMCC 4.7289</strain>
    </source>
</reference>
<keyword evidence="8" id="KW-1185">Reference proteome</keyword>
<dbReference type="InterPro" id="IPR001851">
    <property type="entry name" value="ABC_transp_permease"/>
</dbReference>
<organism evidence="7 8">
    <name type="scientific">Hamadaea flava</name>
    <dbReference type="NCBI Taxonomy" id="1742688"/>
    <lineage>
        <taxon>Bacteria</taxon>
        <taxon>Bacillati</taxon>
        <taxon>Actinomycetota</taxon>
        <taxon>Actinomycetes</taxon>
        <taxon>Micromonosporales</taxon>
        <taxon>Micromonosporaceae</taxon>
        <taxon>Hamadaea</taxon>
    </lineage>
</organism>
<protein>
    <submittedName>
        <fullName evidence="7">Branched-chain amino acid ABC transporter permease</fullName>
    </submittedName>
</protein>
<feature type="transmembrane region" description="Helical" evidence="6">
    <location>
        <begin position="220"/>
        <end position="241"/>
    </location>
</feature>
<dbReference type="CDD" id="cd06581">
    <property type="entry name" value="TM_PBP1_LivM_like"/>
    <property type="match status" value="1"/>
</dbReference>
<name>A0ABV8LFG3_9ACTN</name>
<evidence type="ECO:0000256" key="4">
    <source>
        <dbReference type="ARBA" id="ARBA00022989"/>
    </source>
</evidence>
<feature type="transmembrane region" description="Helical" evidence="6">
    <location>
        <begin position="42"/>
        <end position="59"/>
    </location>
</feature>
<evidence type="ECO:0000256" key="3">
    <source>
        <dbReference type="ARBA" id="ARBA00022692"/>
    </source>
</evidence>
<comment type="subcellular location">
    <subcellularLocation>
        <location evidence="1">Cell membrane</location>
        <topology evidence="1">Multi-pass membrane protein</topology>
    </subcellularLocation>
</comment>
<evidence type="ECO:0000256" key="2">
    <source>
        <dbReference type="ARBA" id="ARBA00022475"/>
    </source>
</evidence>
<evidence type="ECO:0000256" key="5">
    <source>
        <dbReference type="ARBA" id="ARBA00023136"/>
    </source>
</evidence>
<dbReference type="PANTHER" id="PTHR30482:SF17">
    <property type="entry name" value="ABC TRANSPORTER ATP-BINDING PROTEIN"/>
    <property type="match status" value="1"/>
</dbReference>
<keyword evidence="5 6" id="KW-0472">Membrane</keyword>
<accession>A0ABV8LFG3</accession>
<evidence type="ECO:0000313" key="8">
    <source>
        <dbReference type="Proteomes" id="UP001595816"/>
    </source>
</evidence>
<dbReference type="InterPro" id="IPR043428">
    <property type="entry name" value="LivM-like"/>
</dbReference>
<evidence type="ECO:0000256" key="1">
    <source>
        <dbReference type="ARBA" id="ARBA00004651"/>
    </source>
</evidence>
<feature type="transmembrane region" description="Helical" evidence="6">
    <location>
        <begin position="6"/>
        <end position="30"/>
    </location>
</feature>
<dbReference type="Pfam" id="PF02653">
    <property type="entry name" value="BPD_transp_2"/>
    <property type="match status" value="1"/>
</dbReference>
<dbReference type="PANTHER" id="PTHR30482">
    <property type="entry name" value="HIGH-AFFINITY BRANCHED-CHAIN AMINO ACID TRANSPORT SYSTEM PERMEASE"/>
    <property type="match status" value="1"/>
</dbReference>
<feature type="transmembrane region" description="Helical" evidence="6">
    <location>
        <begin position="253"/>
        <end position="281"/>
    </location>
</feature>
<gene>
    <name evidence="7" type="ORF">ACFOZ4_03385</name>
</gene>
<feature type="transmembrane region" description="Helical" evidence="6">
    <location>
        <begin position="301"/>
        <end position="320"/>
    </location>
</feature>
<feature type="transmembrane region" description="Helical" evidence="6">
    <location>
        <begin position="171"/>
        <end position="190"/>
    </location>
</feature>
<feature type="transmembrane region" description="Helical" evidence="6">
    <location>
        <begin position="92"/>
        <end position="114"/>
    </location>
</feature>
<keyword evidence="3 6" id="KW-0812">Transmembrane</keyword>
<evidence type="ECO:0000256" key="6">
    <source>
        <dbReference type="SAM" id="Phobius"/>
    </source>
</evidence>
<dbReference type="Proteomes" id="UP001595816">
    <property type="component" value="Unassembled WGS sequence"/>
</dbReference>
<comment type="caution">
    <text evidence="7">The sequence shown here is derived from an EMBL/GenBank/DDBJ whole genome shotgun (WGS) entry which is preliminary data.</text>
</comment>
<feature type="transmembrane region" description="Helical" evidence="6">
    <location>
        <begin position="65"/>
        <end position="85"/>
    </location>
</feature>
<evidence type="ECO:0000313" key="7">
    <source>
        <dbReference type="EMBL" id="MFC4129641.1"/>
    </source>
</evidence>
<dbReference type="EMBL" id="JBHSAY010000003">
    <property type="protein sequence ID" value="MFC4129641.1"/>
    <property type="molecule type" value="Genomic_DNA"/>
</dbReference>
<proteinExistence type="predicted"/>
<dbReference type="RefSeq" id="WP_253759769.1">
    <property type="nucleotide sequence ID" value="NZ_JAMZDZ010000001.1"/>
</dbReference>
<feature type="transmembrane region" description="Helical" evidence="6">
    <location>
        <begin position="120"/>
        <end position="138"/>
    </location>
</feature>
<keyword evidence="4 6" id="KW-1133">Transmembrane helix</keyword>
<sequence length="332" mass="34145">MTYLRRYWPIGAVAVLAFLPYAGISVPGVFDGPLNSPGTLQLLALCLLFGGLATGYDLLFGRTGLLSFGHALFVALGAYGADVLIGKAGLPLAVAAPAAILLGTTVAAAVGAIALRVTGIAFAMVTLAFAQVGAILAARDAWGLTGGDEGLALDVSGLPSGLVGVVNTYKLYWVSLAYLVIVMIVVRRTVSSPTGRVLAGLRDDERRVGVLGLNPYAFKLFAFVLAGALAAAGGVVHLLLVQGADPKIAGSELTLSLLVMVVLGGPGTRYGPLLGGVLYTYLDYRLTHVAGGLPGPLKQPLFVLGVVFILAVYFFPGGIAQLRLTALRRAVG</sequence>
<keyword evidence="2" id="KW-1003">Cell membrane</keyword>